<dbReference type="PANTHER" id="PTHR15929:SF0">
    <property type="entry name" value="STORE-OPERATED CALCIUM ENTRY-ASSOCIATED REGULATORY FACTOR"/>
    <property type="match status" value="1"/>
</dbReference>
<sequence length="343" mass="36412">MKWPKPSFQGVKGRIGLLVLAFLSLSLAGLVNAAHQKVLLRDVQTLTLHKGRMTTGRRSSPVPQLNCVGGNACGDYEPDVVQCVNTGFDGSDVQWKCQADMPETFRFGELDVYCEGYNHPDDPYVLKGSCGLEYKLFYTNIQQKGASSYSNYGQQWSSKVKKQPLIDTIYFWTWIGVVGLILFFMVKRCFENDNNPHDPPPPYRASGGHGGGSGGSGGGGGGGGGWGSGWGHGRRDNYPPPPSYKPTDTSSSSGGYTPGFWSGLGLGAGAAYLANRNQRRDDLYRSTRNSGWGSSSWSFSGGDYGGSGNYGGGSYGGGGSSFGGSSSSAPTRSASGFGGTKRR</sequence>
<evidence type="ECO:0000256" key="4">
    <source>
        <dbReference type="ARBA" id="ARBA00022448"/>
    </source>
</evidence>
<dbReference type="GO" id="GO:2001256">
    <property type="term" value="P:regulation of store-operated calcium entry"/>
    <property type="evidence" value="ECO:0007669"/>
    <property type="project" value="InterPro"/>
</dbReference>
<feature type="compositionally biased region" description="Gly residues" evidence="14">
    <location>
        <begin position="308"/>
        <end position="322"/>
    </location>
</feature>
<comment type="similarity">
    <text evidence="2">Belongs to the SARAF family.</text>
</comment>
<evidence type="ECO:0000256" key="8">
    <source>
        <dbReference type="ARBA" id="ARBA00022824"/>
    </source>
</evidence>
<feature type="region of interest" description="Disordered" evidence="14">
    <location>
        <begin position="308"/>
        <end position="343"/>
    </location>
</feature>
<evidence type="ECO:0000256" key="2">
    <source>
        <dbReference type="ARBA" id="ARBA00006833"/>
    </source>
</evidence>
<reference evidence="17" key="1">
    <citation type="submission" date="2021-11" db="EMBL/GenBank/DDBJ databases">
        <authorList>
            <person name="Herlambang A."/>
            <person name="Guo Y."/>
            <person name="Takashima Y."/>
            <person name="Nishizawa T."/>
        </authorList>
    </citation>
    <scope>NUCLEOTIDE SEQUENCE</scope>
    <source>
        <strain evidence="17">E1425</strain>
    </source>
</reference>
<keyword evidence="7 16" id="KW-0732">Signal</keyword>
<keyword evidence="11" id="KW-0406">Ion transport</keyword>
<accession>A0A9P3LUH0</accession>
<dbReference type="Pfam" id="PF06682">
    <property type="entry name" value="SARAF"/>
    <property type="match status" value="1"/>
</dbReference>
<gene>
    <name evidence="17" type="ORF">EMPS_03506</name>
</gene>
<evidence type="ECO:0000256" key="3">
    <source>
        <dbReference type="ARBA" id="ARBA00016584"/>
    </source>
</evidence>
<keyword evidence="5" id="KW-0109">Calcium transport</keyword>
<feature type="compositionally biased region" description="Low complexity" evidence="14">
    <location>
        <begin position="323"/>
        <end position="335"/>
    </location>
</feature>
<keyword evidence="18" id="KW-1185">Reference proteome</keyword>
<proteinExistence type="inferred from homology"/>
<evidence type="ECO:0000256" key="16">
    <source>
        <dbReference type="SAM" id="SignalP"/>
    </source>
</evidence>
<dbReference type="InterPro" id="IPR009567">
    <property type="entry name" value="SARAF"/>
</dbReference>
<feature type="compositionally biased region" description="Gly residues" evidence="14">
    <location>
        <begin position="207"/>
        <end position="231"/>
    </location>
</feature>
<feature type="transmembrane region" description="Helical" evidence="15">
    <location>
        <begin position="169"/>
        <end position="186"/>
    </location>
</feature>
<keyword evidence="4" id="KW-0813">Transport</keyword>
<dbReference type="Proteomes" id="UP000827284">
    <property type="component" value="Unassembled WGS sequence"/>
</dbReference>
<evidence type="ECO:0000256" key="15">
    <source>
        <dbReference type="SAM" id="Phobius"/>
    </source>
</evidence>
<keyword evidence="12 15" id="KW-0472">Membrane</keyword>
<protein>
    <recommendedName>
        <fullName evidence="3">Store-operated calcium entry-associated regulatory factor</fullName>
    </recommendedName>
    <alternativeName>
        <fullName evidence="13">Transmembrane protein 66</fullName>
    </alternativeName>
</protein>
<evidence type="ECO:0000313" key="17">
    <source>
        <dbReference type="EMBL" id="GJJ71156.1"/>
    </source>
</evidence>
<feature type="signal peptide" evidence="16">
    <location>
        <begin position="1"/>
        <end position="33"/>
    </location>
</feature>
<evidence type="ECO:0000256" key="9">
    <source>
        <dbReference type="ARBA" id="ARBA00022837"/>
    </source>
</evidence>
<comment type="caution">
    <text evidence="17">The sequence shown here is derived from an EMBL/GenBank/DDBJ whole genome shotgun (WGS) entry which is preliminary data.</text>
</comment>
<evidence type="ECO:0000256" key="1">
    <source>
        <dbReference type="ARBA" id="ARBA00004115"/>
    </source>
</evidence>
<evidence type="ECO:0000256" key="12">
    <source>
        <dbReference type="ARBA" id="ARBA00023136"/>
    </source>
</evidence>
<reference evidence="17" key="2">
    <citation type="journal article" date="2022" name="Microbiol. Resour. Announc.">
        <title>Whole-Genome Sequence of Entomortierella parvispora E1425, a Mucoromycotan Fungus Associated with Burkholderiaceae-Related Endosymbiotic Bacteria.</title>
        <authorList>
            <person name="Herlambang A."/>
            <person name="Guo Y."/>
            <person name="Takashima Y."/>
            <person name="Narisawa K."/>
            <person name="Ohta H."/>
            <person name="Nishizawa T."/>
        </authorList>
    </citation>
    <scope>NUCLEOTIDE SEQUENCE</scope>
    <source>
        <strain evidence="17">E1425</strain>
    </source>
</reference>
<evidence type="ECO:0000256" key="11">
    <source>
        <dbReference type="ARBA" id="ARBA00023065"/>
    </source>
</evidence>
<evidence type="ECO:0000313" key="18">
    <source>
        <dbReference type="Proteomes" id="UP000827284"/>
    </source>
</evidence>
<dbReference type="EMBL" id="BQFW01000005">
    <property type="protein sequence ID" value="GJJ71156.1"/>
    <property type="molecule type" value="Genomic_DNA"/>
</dbReference>
<keyword evidence="10 15" id="KW-1133">Transmembrane helix</keyword>
<evidence type="ECO:0000256" key="7">
    <source>
        <dbReference type="ARBA" id="ARBA00022729"/>
    </source>
</evidence>
<evidence type="ECO:0000256" key="13">
    <source>
        <dbReference type="ARBA" id="ARBA00031116"/>
    </source>
</evidence>
<comment type="subcellular location">
    <subcellularLocation>
        <location evidence="1">Endoplasmic reticulum membrane</location>
        <topology evidence="1">Single-pass type I membrane protein</topology>
    </subcellularLocation>
</comment>
<evidence type="ECO:0000256" key="6">
    <source>
        <dbReference type="ARBA" id="ARBA00022692"/>
    </source>
</evidence>
<evidence type="ECO:0000256" key="14">
    <source>
        <dbReference type="SAM" id="MobiDB-lite"/>
    </source>
</evidence>
<organism evidence="17 18">
    <name type="scientific">Entomortierella parvispora</name>
    <dbReference type="NCBI Taxonomy" id="205924"/>
    <lineage>
        <taxon>Eukaryota</taxon>
        <taxon>Fungi</taxon>
        <taxon>Fungi incertae sedis</taxon>
        <taxon>Mucoromycota</taxon>
        <taxon>Mortierellomycotina</taxon>
        <taxon>Mortierellomycetes</taxon>
        <taxon>Mortierellales</taxon>
        <taxon>Mortierellaceae</taxon>
        <taxon>Entomortierella</taxon>
    </lineage>
</organism>
<evidence type="ECO:0000256" key="10">
    <source>
        <dbReference type="ARBA" id="ARBA00022989"/>
    </source>
</evidence>
<name>A0A9P3LUH0_9FUNG</name>
<feature type="region of interest" description="Disordered" evidence="14">
    <location>
        <begin position="197"/>
        <end position="252"/>
    </location>
</feature>
<dbReference type="GO" id="GO:0005789">
    <property type="term" value="C:endoplasmic reticulum membrane"/>
    <property type="evidence" value="ECO:0007669"/>
    <property type="project" value="UniProtKB-SubCell"/>
</dbReference>
<keyword evidence="8" id="KW-0256">Endoplasmic reticulum</keyword>
<evidence type="ECO:0000256" key="5">
    <source>
        <dbReference type="ARBA" id="ARBA00022568"/>
    </source>
</evidence>
<dbReference type="GO" id="GO:0006816">
    <property type="term" value="P:calcium ion transport"/>
    <property type="evidence" value="ECO:0007669"/>
    <property type="project" value="UniProtKB-KW"/>
</dbReference>
<keyword evidence="6 15" id="KW-0812">Transmembrane</keyword>
<feature type="chain" id="PRO_5040176518" description="Store-operated calcium entry-associated regulatory factor" evidence="16">
    <location>
        <begin position="34"/>
        <end position="343"/>
    </location>
</feature>
<dbReference type="PANTHER" id="PTHR15929">
    <property type="entry name" value="STORE-OPERATED CALCIUM ENTRY-ASSOCIATED REGULATORY FACTOR"/>
    <property type="match status" value="1"/>
</dbReference>
<dbReference type="AlphaFoldDB" id="A0A9P3LUH0"/>
<keyword evidence="9" id="KW-0106">Calcium</keyword>
<dbReference type="OrthoDB" id="20303at2759"/>